<dbReference type="PROSITE" id="PS50162">
    <property type="entry name" value="RECA_2"/>
    <property type="match status" value="1"/>
</dbReference>
<dbReference type="SUPFAM" id="SSF52540">
    <property type="entry name" value="P-loop containing nucleoside triphosphate hydrolases"/>
    <property type="match status" value="1"/>
</dbReference>
<dbReference type="STRING" id="3750.A0A498I474"/>
<dbReference type="GO" id="GO:0000722">
    <property type="term" value="P:telomere maintenance via recombination"/>
    <property type="evidence" value="ECO:0007669"/>
    <property type="project" value="TreeGrafter"/>
</dbReference>
<dbReference type="GO" id="GO:0033065">
    <property type="term" value="C:Rad51C-XRCC3 complex"/>
    <property type="evidence" value="ECO:0007669"/>
    <property type="project" value="TreeGrafter"/>
</dbReference>
<dbReference type="PANTHER" id="PTHR46487">
    <property type="entry name" value="DNA REPAIR PROTEIN XRCC3"/>
    <property type="match status" value="1"/>
</dbReference>
<keyword evidence="6" id="KW-0539">Nucleus</keyword>
<evidence type="ECO:0000256" key="3">
    <source>
        <dbReference type="ARBA" id="ARBA00022763"/>
    </source>
</evidence>
<comment type="subcellular location">
    <subcellularLocation>
        <location evidence="1">Nucleus</location>
    </subcellularLocation>
</comment>
<keyword evidence="3" id="KW-0227">DNA damage</keyword>
<keyword evidence="2" id="KW-0547">Nucleotide-binding</keyword>
<organism evidence="8 9">
    <name type="scientific">Malus domestica</name>
    <name type="common">Apple</name>
    <name type="synonym">Pyrus malus</name>
    <dbReference type="NCBI Taxonomy" id="3750"/>
    <lineage>
        <taxon>Eukaryota</taxon>
        <taxon>Viridiplantae</taxon>
        <taxon>Streptophyta</taxon>
        <taxon>Embryophyta</taxon>
        <taxon>Tracheophyta</taxon>
        <taxon>Spermatophyta</taxon>
        <taxon>Magnoliopsida</taxon>
        <taxon>eudicotyledons</taxon>
        <taxon>Gunneridae</taxon>
        <taxon>Pentapetalae</taxon>
        <taxon>rosids</taxon>
        <taxon>fabids</taxon>
        <taxon>Rosales</taxon>
        <taxon>Rosaceae</taxon>
        <taxon>Amygdaloideae</taxon>
        <taxon>Maleae</taxon>
        <taxon>Malus</taxon>
    </lineage>
</organism>
<dbReference type="EMBL" id="RDQH01000340">
    <property type="protein sequence ID" value="RXH77689.1"/>
    <property type="molecule type" value="Genomic_DNA"/>
</dbReference>
<dbReference type="PANTHER" id="PTHR46487:SF1">
    <property type="entry name" value="DNA REPAIR PROTEIN XRCC3"/>
    <property type="match status" value="1"/>
</dbReference>
<dbReference type="InterPro" id="IPR047348">
    <property type="entry name" value="XRCC3-like_C"/>
</dbReference>
<accession>A0A498I474</accession>
<dbReference type="Proteomes" id="UP000290289">
    <property type="component" value="Chromosome 14"/>
</dbReference>
<evidence type="ECO:0000313" key="9">
    <source>
        <dbReference type="Proteomes" id="UP000290289"/>
    </source>
</evidence>
<evidence type="ECO:0000256" key="4">
    <source>
        <dbReference type="ARBA" id="ARBA00022840"/>
    </source>
</evidence>
<dbReference type="GO" id="GO:0071140">
    <property type="term" value="P:resolution of mitotic recombination intermediates"/>
    <property type="evidence" value="ECO:0007669"/>
    <property type="project" value="TreeGrafter"/>
</dbReference>
<reference evidence="8 9" key="1">
    <citation type="submission" date="2018-10" db="EMBL/GenBank/DDBJ databases">
        <title>A high-quality apple genome assembly.</title>
        <authorList>
            <person name="Hu J."/>
        </authorList>
    </citation>
    <scope>NUCLEOTIDE SEQUENCE [LARGE SCALE GENOMIC DNA]</scope>
    <source>
        <strain evidence="9">cv. HFTH1</strain>
        <tissue evidence="8">Young leaf</tissue>
    </source>
</reference>
<evidence type="ECO:0000256" key="1">
    <source>
        <dbReference type="ARBA" id="ARBA00004123"/>
    </source>
</evidence>
<keyword evidence="9" id="KW-1185">Reference proteome</keyword>
<evidence type="ECO:0000256" key="2">
    <source>
        <dbReference type="ARBA" id="ARBA00022741"/>
    </source>
</evidence>
<keyword evidence="5" id="KW-0234">DNA repair</keyword>
<dbReference type="GO" id="GO:0005524">
    <property type="term" value="F:ATP binding"/>
    <property type="evidence" value="ECO:0007669"/>
    <property type="project" value="UniProtKB-KW"/>
</dbReference>
<dbReference type="InterPro" id="IPR027417">
    <property type="entry name" value="P-loop_NTPase"/>
</dbReference>
<dbReference type="InterPro" id="IPR013632">
    <property type="entry name" value="Rad51_C"/>
</dbReference>
<evidence type="ECO:0000256" key="6">
    <source>
        <dbReference type="ARBA" id="ARBA00023242"/>
    </source>
</evidence>
<proteinExistence type="predicted"/>
<dbReference type="Pfam" id="PF08423">
    <property type="entry name" value="Rad51"/>
    <property type="match status" value="1"/>
</dbReference>
<dbReference type="AlphaFoldDB" id="A0A498I474"/>
<dbReference type="GO" id="GO:0000400">
    <property type="term" value="F:four-way junction DNA binding"/>
    <property type="evidence" value="ECO:0007669"/>
    <property type="project" value="TreeGrafter"/>
</dbReference>
<keyword evidence="4" id="KW-0067">ATP-binding</keyword>
<sequence length="404" mass="44330">MTPENLLTRPLIADKLTLGCPLLDRCLGGGVPCCSITELVAESSCGKTQFCLQLALSAQLPPSHGGLSASSLYLHTEFPFPFRRLHQLSQAFQSSHANLVAINPCEDVYVHAVHDAHQMLDIMPKIESFIESEKTRLPVRLIVIDSIAALFRTEFNNTPLDLKRRSSLFFKIAGKLKSLANRFRLAVVVTNQVVDFMGASDGVNGVKVGNFGSLDSSGRRVCPALGLAWANCVNSRLFLSRNEVVVGEGNSNELEDGFCRQTKRRLDILFAPHLPQASCEFVITRQGVFGVESEDFLKHDHWVTLYTHGKMFPLIGFTRREGLDIYYVAYVDGSKGRRPVGCSGGNGGCHMEIQMIHIAEKMMRGKMALDGKFEAEVKLILGLGSLQLGEICGAVLVSGHDHAD</sequence>
<name>A0A498I474_MALDO</name>
<protein>
    <recommendedName>
        <fullName evidence="7">RecA family profile 1 domain-containing protein</fullName>
    </recommendedName>
</protein>
<dbReference type="GO" id="GO:0140664">
    <property type="term" value="F:ATP-dependent DNA damage sensor activity"/>
    <property type="evidence" value="ECO:0007669"/>
    <property type="project" value="InterPro"/>
</dbReference>
<comment type="caution">
    <text evidence="8">The sequence shown here is derived from an EMBL/GenBank/DDBJ whole genome shotgun (WGS) entry which is preliminary data.</text>
</comment>
<dbReference type="CDD" id="cd19491">
    <property type="entry name" value="XRCC3"/>
    <property type="match status" value="1"/>
</dbReference>
<dbReference type="GO" id="GO:0045003">
    <property type="term" value="P:double-strand break repair via synthesis-dependent strand annealing"/>
    <property type="evidence" value="ECO:0007669"/>
    <property type="project" value="TreeGrafter"/>
</dbReference>
<dbReference type="GO" id="GO:0090656">
    <property type="term" value="P:t-circle formation"/>
    <property type="evidence" value="ECO:0007669"/>
    <property type="project" value="TreeGrafter"/>
</dbReference>
<gene>
    <name evidence="8" type="ORF">DVH24_039660</name>
</gene>
<evidence type="ECO:0000259" key="7">
    <source>
        <dbReference type="PROSITE" id="PS50162"/>
    </source>
</evidence>
<dbReference type="GO" id="GO:0005657">
    <property type="term" value="C:replication fork"/>
    <property type="evidence" value="ECO:0007669"/>
    <property type="project" value="TreeGrafter"/>
</dbReference>
<evidence type="ECO:0000256" key="5">
    <source>
        <dbReference type="ARBA" id="ARBA00023204"/>
    </source>
</evidence>
<feature type="domain" description="RecA family profile 1" evidence="7">
    <location>
        <begin position="12"/>
        <end position="193"/>
    </location>
</feature>
<dbReference type="Gene3D" id="3.40.50.300">
    <property type="entry name" value="P-loop containing nucleotide triphosphate hydrolases"/>
    <property type="match status" value="1"/>
</dbReference>
<evidence type="ECO:0000313" key="8">
    <source>
        <dbReference type="EMBL" id="RXH77689.1"/>
    </source>
</evidence>
<dbReference type="InterPro" id="IPR020588">
    <property type="entry name" value="RecA_ATP-bd"/>
</dbReference>